<dbReference type="Proteomes" id="UP001649381">
    <property type="component" value="Unassembled WGS sequence"/>
</dbReference>
<keyword evidence="2" id="KW-1185">Reference proteome</keyword>
<dbReference type="EMBL" id="JAKIJS010000002">
    <property type="protein sequence ID" value="MCF6139206.1"/>
    <property type="molecule type" value="Genomic_DNA"/>
</dbReference>
<evidence type="ECO:0000313" key="1">
    <source>
        <dbReference type="EMBL" id="MCF6139206.1"/>
    </source>
</evidence>
<protein>
    <submittedName>
        <fullName evidence="1">Uncharacterized protein</fullName>
    </submittedName>
</protein>
<accession>A0ABS9H5N8</accession>
<gene>
    <name evidence="1" type="ORF">L2716_15825</name>
</gene>
<comment type="caution">
    <text evidence="1">The sequence shown here is derived from an EMBL/GenBank/DDBJ whole genome shotgun (WGS) entry which is preliminary data.</text>
</comment>
<organism evidence="1 2">
    <name type="scientific">Pseudalkalibacillus berkeleyi</name>
    <dbReference type="NCBI Taxonomy" id="1069813"/>
    <lineage>
        <taxon>Bacteria</taxon>
        <taxon>Bacillati</taxon>
        <taxon>Bacillota</taxon>
        <taxon>Bacilli</taxon>
        <taxon>Bacillales</taxon>
        <taxon>Fictibacillaceae</taxon>
        <taxon>Pseudalkalibacillus</taxon>
    </lineage>
</organism>
<dbReference type="RefSeq" id="WP_236337976.1">
    <property type="nucleotide sequence ID" value="NZ_JAKIJS010000002.1"/>
</dbReference>
<evidence type="ECO:0000313" key="2">
    <source>
        <dbReference type="Proteomes" id="UP001649381"/>
    </source>
</evidence>
<name>A0ABS9H5N8_9BACL</name>
<sequence length="63" mass="6693">MRPGTVVLLSLDGSTIAIRFLCFDPKSCCVTGQIAKAAEDEVTLDSRGVITFDCRKVGFVGLA</sequence>
<reference evidence="1 2" key="1">
    <citation type="submission" date="2022-01" db="EMBL/GenBank/DDBJ databases">
        <title>Alkalihalobacillus sp. EGI L200015, a novel bacterium isolated from a salt lake sediment.</title>
        <authorList>
            <person name="Gao L."/>
            <person name="Fang B.-Z."/>
            <person name="Li W.-J."/>
        </authorList>
    </citation>
    <scope>NUCLEOTIDE SEQUENCE [LARGE SCALE GENOMIC DNA]</scope>
    <source>
        <strain evidence="1 2">KCTC 12718</strain>
    </source>
</reference>
<proteinExistence type="predicted"/>